<protein>
    <submittedName>
        <fullName evidence="1">Virion protein</fullName>
    </submittedName>
</protein>
<evidence type="ECO:0000313" key="2">
    <source>
        <dbReference type="Proteomes" id="UP000202618"/>
    </source>
</evidence>
<gene>
    <name evidence="1" type="ORF">AR9_g153</name>
</gene>
<accession>A0A172JI60</accession>
<dbReference type="GeneID" id="29058871"/>
<reference evidence="1 2" key="1">
    <citation type="journal article" date="2016" name="Virology">
        <title>The genome of AR9, a giant transducing Bacillus phage encoding two multisubunit RNA polymerases.</title>
        <authorList>
            <person name="Lavysh D."/>
            <person name="Sokolova M."/>
            <person name="Minakhin L."/>
            <person name="Yakunina M."/>
            <person name="Artamonova T."/>
            <person name="Kozyavkin S."/>
            <person name="Makarova K.S."/>
            <person name="Koonin E.V."/>
            <person name="Severinov K."/>
        </authorList>
    </citation>
    <scope>NUCLEOTIDE SEQUENCE [LARGE SCALE GENOMIC DNA]</scope>
</reference>
<dbReference type="KEGG" id="vg:29058871"/>
<dbReference type="RefSeq" id="YP_009283057.1">
    <property type="nucleotide sequence ID" value="NC_031039.1"/>
</dbReference>
<sequence length="99" mass="11504">MSSFFNLLTESNTSDIILEQTFQEANVVRMDKQTLKKRLLTQATLLAAKDANDPIYQKYVKAAKQKRHFRSQIQQKYGAKGQAKVREFLKQQQQAKQAR</sequence>
<dbReference type="Proteomes" id="UP000202618">
    <property type="component" value="Segment"/>
</dbReference>
<evidence type="ECO:0000313" key="1">
    <source>
        <dbReference type="EMBL" id="AMS01237.1"/>
    </source>
</evidence>
<name>A0A172JI60_BPPB1</name>
<organism evidence="1 2">
    <name type="scientific">Bacillus phage AR9</name>
    <dbReference type="NCBI Taxonomy" id="1815509"/>
    <lineage>
        <taxon>Viruses</taxon>
        <taxon>Duplodnaviria</taxon>
        <taxon>Heunggongvirae</taxon>
        <taxon>Uroviricota</taxon>
        <taxon>Caudoviricetes</taxon>
        <taxon>Takahashivirus</taxon>
        <taxon>Bacillus phage PBS1</taxon>
    </lineage>
</organism>
<dbReference type="EMBL" id="KU878088">
    <property type="protein sequence ID" value="AMS01237.1"/>
    <property type="molecule type" value="Genomic_DNA"/>
</dbReference>
<proteinExistence type="predicted"/>